<evidence type="ECO:0000313" key="2">
    <source>
        <dbReference type="Proteomes" id="UP000249432"/>
    </source>
</evidence>
<reference evidence="1 2" key="1">
    <citation type="submission" date="2017-08" db="EMBL/GenBank/DDBJ databases">
        <title>Infants hospitalized years apart are colonized by the same room-sourced microbial strains.</title>
        <authorList>
            <person name="Brooks B."/>
            <person name="Olm M.R."/>
            <person name="Firek B.A."/>
            <person name="Baker R."/>
            <person name="Thomas B.C."/>
            <person name="Morowitz M.J."/>
            <person name="Banfield J.F."/>
        </authorList>
    </citation>
    <scope>NUCLEOTIDE SEQUENCE [LARGE SCALE GENOMIC DNA]</scope>
    <source>
        <strain evidence="1">S2_003_000_R1_3</strain>
    </source>
</reference>
<sequence length="495" mass="53102">MKAIESSEWVIDGALTVWEPSDQMAEAPTNTPTDPTPPSFLQKDHIRGVLTQRQAGNTHRAYTCAVATLPGPLNTDAMTKAVNNFVRSHEGLRSTFVVNTDTASAQGTNGDAADAATAKASGGQPEFGGASVERKTVPASAIDLVPRVFAEAPDGAGTTTANDILNDYLPTHAVFDHFPGFVIGAVDKGKYCEVFYAVDHAFGDGLSLCVGILELMARYTGTPAPGLVEDTHPSFVEYTREEYQRAATVTPDSPGVKLMQEFVQATGGAPRFPLPTGIENNEPQPVKETQADFTLADANDVKVLRALAHEKGVSFSTVVFALLALAEHKAAKTSRYSTIVVNSTRGKKYATSQGWFCNFNPLTFDITGETLDDILPTVAEAQQKMREVLYEPVHASIMPLLAAGAVDASIFDSPQLVTYMDLSWFTEPEGSNIRLLTGTGKTKNASLWVFRNPDGLLVGSQAPDNPVAAESLQTFFHAFRDAVQDAVQNAASDRQ</sequence>
<comment type="caution">
    <text evidence="1">The sequence shown here is derived from an EMBL/GenBank/DDBJ whole genome shotgun (WGS) entry which is preliminary data.</text>
</comment>
<evidence type="ECO:0000313" key="1">
    <source>
        <dbReference type="EMBL" id="PZR06861.1"/>
    </source>
</evidence>
<dbReference type="AlphaFoldDB" id="A0A2W5V9N8"/>
<gene>
    <name evidence="1" type="ORF">DI525_00905</name>
</gene>
<dbReference type="Gene3D" id="3.30.559.30">
    <property type="entry name" value="Nonribosomal peptide synthetase, condensation domain"/>
    <property type="match status" value="1"/>
</dbReference>
<proteinExistence type="predicted"/>
<dbReference type="Gene3D" id="3.30.559.10">
    <property type="entry name" value="Chloramphenicol acetyltransferase-like domain"/>
    <property type="match status" value="1"/>
</dbReference>
<dbReference type="EMBL" id="QFRA01000001">
    <property type="protein sequence ID" value="PZR06861.1"/>
    <property type="molecule type" value="Genomic_DNA"/>
</dbReference>
<dbReference type="RefSeq" id="WP_303733924.1">
    <property type="nucleotide sequence ID" value="NZ_CAKZHK010000006.1"/>
</dbReference>
<evidence type="ECO:0008006" key="3">
    <source>
        <dbReference type="Google" id="ProtNLM"/>
    </source>
</evidence>
<dbReference type="Proteomes" id="UP000249432">
    <property type="component" value="Unassembled WGS sequence"/>
</dbReference>
<dbReference type="InterPro" id="IPR023213">
    <property type="entry name" value="CAT-like_dom_sf"/>
</dbReference>
<name>A0A2W5V9N8_9CORY</name>
<organism evidence="1 2">
    <name type="scientific">Corynebacterium kroppenstedtii</name>
    <dbReference type="NCBI Taxonomy" id="161879"/>
    <lineage>
        <taxon>Bacteria</taxon>
        <taxon>Bacillati</taxon>
        <taxon>Actinomycetota</taxon>
        <taxon>Actinomycetes</taxon>
        <taxon>Mycobacteriales</taxon>
        <taxon>Corynebacteriaceae</taxon>
        <taxon>Corynebacterium</taxon>
    </lineage>
</organism>
<accession>A0A2W5V9N8</accession>
<dbReference type="SUPFAM" id="SSF52777">
    <property type="entry name" value="CoA-dependent acyltransferases"/>
    <property type="match status" value="2"/>
</dbReference>
<protein>
    <recommendedName>
        <fullName evidence="3">Condensation domain-containing protein</fullName>
    </recommendedName>
</protein>